<feature type="region of interest" description="Disordered" evidence="7">
    <location>
        <begin position="162"/>
        <end position="181"/>
    </location>
</feature>
<dbReference type="PANTHER" id="PTHR45614:SF229">
    <property type="entry name" value="MYB TRANSCRIPTION FACTOR-LIKE PROTEIN-RELATED"/>
    <property type="match status" value="1"/>
</dbReference>
<dbReference type="FunFam" id="1.10.10.60:FF:000060">
    <property type="entry name" value="MYB transcription factor"/>
    <property type="match status" value="1"/>
</dbReference>
<dbReference type="EMBL" id="CM007369">
    <property type="protein sequence ID" value="OIW04086.1"/>
    <property type="molecule type" value="Genomic_DNA"/>
</dbReference>
<dbReference type="KEGG" id="lang:109355744"/>
<sequence>MTEEDRTYAVPTAPNGVAAAAEFEHDGGDDVDMKVAGKVKGPWSPEEDAVLSRLVAQFGARNWTMIARGVPGRSGKSCRLRWCNQLDPCVKRKPFTEEEDSLILSAHAIHGNKWAAIARLLPGRTDNAIKNHWNSTLKRRHVELGTHVRKHADVMADGSFEKTKASSEETMSVGDINSLNPPEVRNVYMDNEIKHNEDNPPKRDGAEVEGHPTLYRPASRISAFSFYNPPGRPATGPCSKMFPLQSPLIQGVGACKLFDGTGCEPMVPSQCGHGCCEVDLRGSNSQGSLLGPEFVDYLESPSFTSHELISVVTDLNNIAWIKSGLESYGAGRVTGNTATQGAATSSETGFLGQGLKNDYMQYEEGPDKFLGGMQEVLSTKMPRQHFAMPAEV</sequence>
<evidence type="ECO:0000256" key="7">
    <source>
        <dbReference type="SAM" id="MobiDB-lite"/>
    </source>
</evidence>
<dbReference type="PROSITE" id="PS51294">
    <property type="entry name" value="HTH_MYB"/>
    <property type="match status" value="2"/>
</dbReference>
<evidence type="ECO:0000313" key="10">
    <source>
        <dbReference type="EMBL" id="OIW04086.1"/>
    </source>
</evidence>
<dbReference type="Gene3D" id="1.10.10.60">
    <property type="entry name" value="Homeodomain-like"/>
    <property type="match status" value="2"/>
</dbReference>
<dbReference type="OrthoDB" id="2143914at2759"/>
<evidence type="ECO:0000256" key="4">
    <source>
        <dbReference type="ARBA" id="ARBA00023125"/>
    </source>
</evidence>
<evidence type="ECO:0000259" key="9">
    <source>
        <dbReference type="PROSITE" id="PS51294"/>
    </source>
</evidence>
<keyword evidence="11" id="KW-1185">Reference proteome</keyword>
<feature type="domain" description="Myb-like" evidence="8">
    <location>
        <begin position="87"/>
        <end position="137"/>
    </location>
</feature>
<evidence type="ECO:0000256" key="1">
    <source>
        <dbReference type="ARBA" id="ARBA00004123"/>
    </source>
</evidence>
<name>A0A4P1R7N1_LUPAN</name>
<dbReference type="GO" id="GO:0000981">
    <property type="term" value="F:DNA-binding transcription factor activity, RNA polymerase II-specific"/>
    <property type="evidence" value="ECO:0007669"/>
    <property type="project" value="TreeGrafter"/>
</dbReference>
<dbReference type="InterPro" id="IPR009057">
    <property type="entry name" value="Homeodomain-like_sf"/>
</dbReference>
<dbReference type="PANTHER" id="PTHR45614">
    <property type="entry name" value="MYB PROTEIN-RELATED"/>
    <property type="match status" value="1"/>
</dbReference>
<keyword evidence="4" id="KW-0238">DNA-binding</keyword>
<dbReference type="GO" id="GO:0000978">
    <property type="term" value="F:RNA polymerase II cis-regulatory region sequence-specific DNA binding"/>
    <property type="evidence" value="ECO:0007669"/>
    <property type="project" value="TreeGrafter"/>
</dbReference>
<dbReference type="Pfam" id="PF00249">
    <property type="entry name" value="Myb_DNA-binding"/>
    <property type="match status" value="2"/>
</dbReference>
<dbReference type="Gramene" id="OIW04086">
    <property type="protein sequence ID" value="OIW04086"/>
    <property type="gene ID" value="TanjilG_00646"/>
</dbReference>
<evidence type="ECO:0000256" key="6">
    <source>
        <dbReference type="ARBA" id="ARBA00023242"/>
    </source>
</evidence>
<dbReference type="InterPro" id="IPR050560">
    <property type="entry name" value="MYB_TF"/>
</dbReference>
<evidence type="ECO:0000259" key="8">
    <source>
        <dbReference type="PROSITE" id="PS50090"/>
    </source>
</evidence>
<evidence type="ECO:0000256" key="2">
    <source>
        <dbReference type="ARBA" id="ARBA00022737"/>
    </source>
</evidence>
<evidence type="ECO:0000256" key="5">
    <source>
        <dbReference type="ARBA" id="ARBA00023163"/>
    </source>
</evidence>
<dbReference type="Proteomes" id="UP000188354">
    <property type="component" value="Chromosome LG09"/>
</dbReference>
<dbReference type="SUPFAM" id="SSF46689">
    <property type="entry name" value="Homeodomain-like"/>
    <property type="match status" value="1"/>
</dbReference>
<dbReference type="InterPro" id="IPR001005">
    <property type="entry name" value="SANT/Myb"/>
</dbReference>
<comment type="subcellular location">
    <subcellularLocation>
        <location evidence="1">Nucleus</location>
    </subcellularLocation>
</comment>
<dbReference type="CDD" id="cd00167">
    <property type="entry name" value="SANT"/>
    <property type="match status" value="2"/>
</dbReference>
<dbReference type="SMART" id="SM00717">
    <property type="entry name" value="SANT"/>
    <property type="match status" value="2"/>
</dbReference>
<proteinExistence type="predicted"/>
<accession>A0A4P1R7N1</accession>
<dbReference type="PROSITE" id="PS50090">
    <property type="entry name" value="MYB_LIKE"/>
    <property type="match status" value="2"/>
</dbReference>
<feature type="domain" description="HTH myb-type" evidence="9">
    <location>
        <begin position="87"/>
        <end position="141"/>
    </location>
</feature>
<protein>
    <submittedName>
        <fullName evidence="10">Uncharacterized protein</fullName>
    </submittedName>
</protein>
<evidence type="ECO:0000313" key="11">
    <source>
        <dbReference type="Proteomes" id="UP000188354"/>
    </source>
</evidence>
<reference evidence="10 11" key="1">
    <citation type="journal article" date="2017" name="Plant Biotechnol. J.">
        <title>A comprehensive draft genome sequence for lupin (Lupinus angustifolius), an emerging health food: insights into plant-microbe interactions and legume evolution.</title>
        <authorList>
            <person name="Hane J.K."/>
            <person name="Ming Y."/>
            <person name="Kamphuis L.G."/>
            <person name="Nelson M.N."/>
            <person name="Garg G."/>
            <person name="Atkins C.A."/>
            <person name="Bayer P.E."/>
            <person name="Bravo A."/>
            <person name="Bringans S."/>
            <person name="Cannon S."/>
            <person name="Edwards D."/>
            <person name="Foley R."/>
            <person name="Gao L.L."/>
            <person name="Harrison M.J."/>
            <person name="Huang W."/>
            <person name="Hurgobin B."/>
            <person name="Li S."/>
            <person name="Liu C.W."/>
            <person name="McGrath A."/>
            <person name="Morahan G."/>
            <person name="Murray J."/>
            <person name="Weller J."/>
            <person name="Jian J."/>
            <person name="Singh K.B."/>
        </authorList>
    </citation>
    <scope>NUCLEOTIDE SEQUENCE [LARGE SCALE GENOMIC DNA]</scope>
    <source>
        <strain evidence="11">cv. Tanjil</strain>
        <tissue evidence="10">Whole plant</tissue>
    </source>
</reference>
<keyword evidence="5" id="KW-0804">Transcription</keyword>
<gene>
    <name evidence="10" type="ORF">TanjilG_00646</name>
</gene>
<dbReference type="FunFam" id="1.10.10.60:FF:000344">
    <property type="entry name" value="Transcription factor MYB44"/>
    <property type="match status" value="1"/>
</dbReference>
<feature type="domain" description="Myb-like" evidence="8">
    <location>
        <begin position="40"/>
        <end position="86"/>
    </location>
</feature>
<organism evidence="10 11">
    <name type="scientific">Lupinus angustifolius</name>
    <name type="common">Narrow-leaved blue lupine</name>
    <dbReference type="NCBI Taxonomy" id="3871"/>
    <lineage>
        <taxon>Eukaryota</taxon>
        <taxon>Viridiplantae</taxon>
        <taxon>Streptophyta</taxon>
        <taxon>Embryophyta</taxon>
        <taxon>Tracheophyta</taxon>
        <taxon>Spermatophyta</taxon>
        <taxon>Magnoliopsida</taxon>
        <taxon>eudicotyledons</taxon>
        <taxon>Gunneridae</taxon>
        <taxon>Pentapetalae</taxon>
        <taxon>rosids</taxon>
        <taxon>fabids</taxon>
        <taxon>Fabales</taxon>
        <taxon>Fabaceae</taxon>
        <taxon>Papilionoideae</taxon>
        <taxon>50 kb inversion clade</taxon>
        <taxon>genistoids sensu lato</taxon>
        <taxon>core genistoids</taxon>
        <taxon>Genisteae</taxon>
        <taxon>Lupinus</taxon>
    </lineage>
</organism>
<keyword evidence="2" id="KW-0677">Repeat</keyword>
<keyword evidence="6" id="KW-0539">Nucleus</keyword>
<dbReference type="InterPro" id="IPR017930">
    <property type="entry name" value="Myb_dom"/>
</dbReference>
<feature type="domain" description="HTH myb-type" evidence="9">
    <location>
        <begin position="38"/>
        <end position="86"/>
    </location>
</feature>
<dbReference type="AlphaFoldDB" id="A0A4P1R7N1"/>
<dbReference type="GO" id="GO:0005634">
    <property type="term" value="C:nucleus"/>
    <property type="evidence" value="ECO:0007669"/>
    <property type="project" value="UniProtKB-SubCell"/>
</dbReference>
<keyword evidence="3" id="KW-0805">Transcription regulation</keyword>
<evidence type="ECO:0000256" key="3">
    <source>
        <dbReference type="ARBA" id="ARBA00023015"/>
    </source>
</evidence>